<evidence type="ECO:0000313" key="4">
    <source>
        <dbReference type="Proteomes" id="UP000005426"/>
    </source>
</evidence>
<keyword evidence="2" id="KW-0560">Oxidoreductase</keyword>
<dbReference type="GO" id="GO:0016491">
    <property type="term" value="F:oxidoreductase activity"/>
    <property type="evidence" value="ECO:0007669"/>
    <property type="project" value="UniProtKB-KW"/>
</dbReference>
<dbReference type="PRINTS" id="PR00081">
    <property type="entry name" value="GDHRDH"/>
</dbReference>
<gene>
    <name evidence="3" type="ORF">TRIATDRAFT_90413</name>
</gene>
<evidence type="ECO:0008006" key="5">
    <source>
        <dbReference type="Google" id="ProtNLM"/>
    </source>
</evidence>
<dbReference type="Gene3D" id="3.40.50.720">
    <property type="entry name" value="NAD(P)-binding Rossmann-like Domain"/>
    <property type="match status" value="1"/>
</dbReference>
<dbReference type="PANTHER" id="PTHR43115">
    <property type="entry name" value="DEHYDROGENASE/REDUCTASE SDR FAMILY MEMBER 11"/>
    <property type="match status" value="1"/>
</dbReference>
<dbReference type="AlphaFoldDB" id="G9NGJ0"/>
<dbReference type="SUPFAM" id="SSF51735">
    <property type="entry name" value="NAD(P)-binding Rossmann-fold domains"/>
    <property type="match status" value="1"/>
</dbReference>
<dbReference type="RefSeq" id="XP_013948566.1">
    <property type="nucleotide sequence ID" value="XM_014093091.1"/>
</dbReference>
<dbReference type="OMA" id="MANFAVW"/>
<dbReference type="CDD" id="cd05233">
    <property type="entry name" value="SDR_c"/>
    <property type="match status" value="1"/>
</dbReference>
<comment type="caution">
    <text evidence="3">The sequence shown here is derived from an EMBL/GenBank/DDBJ whole genome shotgun (WGS) entry which is preliminary data.</text>
</comment>
<dbReference type="STRING" id="452589.G9NGJ0"/>
<proteinExistence type="inferred from homology"/>
<dbReference type="GeneID" id="25786352"/>
<comment type="similarity">
    <text evidence="1">Belongs to the short-chain dehydrogenases/reductases (SDR) family.</text>
</comment>
<dbReference type="InterPro" id="IPR036291">
    <property type="entry name" value="NAD(P)-bd_dom_sf"/>
</dbReference>
<evidence type="ECO:0000313" key="3">
    <source>
        <dbReference type="EMBL" id="EHK50401.1"/>
    </source>
</evidence>
<sequence>MSFPSPTTIYHNNPSPIIDPTQQHLSATGRIVLVTGGGTAIGKATVEAFAKAKADHIFLVGRRLNLLTEVEEKLSETYPQTKFHAIQTDITQENEVESLFQEINKIGFLDILVANAGYLPEPGKIAATETSEWWKGYEINVLGTYLLAKYFINQSQAPRGKPVFIGVNTGANHLGPAAGPMSGYLTSKLATASVVEFFQAEYPNIKAFNVSPGMVQTDMSAKANVKGYAIHDSPSLMANFAVWLAGPDSDFLNGRFLWANWDVGELIAAKDKIAANPEQLRVNFGGWQENYAKLK</sequence>
<name>G9NGJ0_HYPAI</name>
<protein>
    <recommendedName>
        <fullName evidence="5">NAD(P)-binding protein</fullName>
    </recommendedName>
</protein>
<keyword evidence="4" id="KW-1185">Reference proteome</keyword>
<dbReference type="KEGG" id="tatv:25786352"/>
<dbReference type="OrthoDB" id="1933717at2759"/>
<evidence type="ECO:0000256" key="1">
    <source>
        <dbReference type="ARBA" id="ARBA00006484"/>
    </source>
</evidence>
<organism evidence="3 4">
    <name type="scientific">Hypocrea atroviridis (strain ATCC 20476 / IMI 206040)</name>
    <name type="common">Trichoderma atroviride</name>
    <dbReference type="NCBI Taxonomy" id="452589"/>
    <lineage>
        <taxon>Eukaryota</taxon>
        <taxon>Fungi</taxon>
        <taxon>Dikarya</taxon>
        <taxon>Ascomycota</taxon>
        <taxon>Pezizomycotina</taxon>
        <taxon>Sordariomycetes</taxon>
        <taxon>Hypocreomycetidae</taxon>
        <taxon>Hypocreales</taxon>
        <taxon>Hypocreaceae</taxon>
        <taxon>Trichoderma</taxon>
    </lineage>
</organism>
<dbReference type="EMBL" id="ABDG02000014">
    <property type="protein sequence ID" value="EHK50401.1"/>
    <property type="molecule type" value="Genomic_DNA"/>
</dbReference>
<dbReference type="Pfam" id="PF00106">
    <property type="entry name" value="adh_short"/>
    <property type="match status" value="1"/>
</dbReference>
<dbReference type="eggNOG" id="KOG1205">
    <property type="taxonomic scope" value="Eukaryota"/>
</dbReference>
<dbReference type="Proteomes" id="UP000005426">
    <property type="component" value="Unassembled WGS sequence"/>
</dbReference>
<dbReference type="PANTHER" id="PTHR43115:SF4">
    <property type="entry name" value="DEHYDROGENASE_REDUCTASE SDR FAMILY MEMBER 11"/>
    <property type="match status" value="1"/>
</dbReference>
<dbReference type="HOGENOM" id="CLU_010194_8_2_1"/>
<evidence type="ECO:0000256" key="2">
    <source>
        <dbReference type="ARBA" id="ARBA00023002"/>
    </source>
</evidence>
<reference evidence="3 4" key="1">
    <citation type="journal article" date="2011" name="Genome Biol.">
        <title>Comparative genome sequence analysis underscores mycoparasitism as the ancestral life style of Trichoderma.</title>
        <authorList>
            <person name="Kubicek C.P."/>
            <person name="Herrera-Estrella A."/>
            <person name="Seidl-Seiboth V."/>
            <person name="Martinez D.A."/>
            <person name="Druzhinina I.S."/>
            <person name="Thon M."/>
            <person name="Zeilinger S."/>
            <person name="Casas-Flores S."/>
            <person name="Horwitz B.A."/>
            <person name="Mukherjee P.K."/>
            <person name="Mukherjee M."/>
            <person name="Kredics L."/>
            <person name="Alcaraz L.D."/>
            <person name="Aerts A."/>
            <person name="Antal Z."/>
            <person name="Atanasova L."/>
            <person name="Cervantes-Badillo M.G."/>
            <person name="Challacombe J."/>
            <person name="Chertkov O."/>
            <person name="McCluskey K."/>
            <person name="Coulpier F."/>
            <person name="Deshpande N."/>
            <person name="von Doehren H."/>
            <person name="Ebbole D.J."/>
            <person name="Esquivel-Naranjo E.U."/>
            <person name="Fekete E."/>
            <person name="Flipphi M."/>
            <person name="Glaser F."/>
            <person name="Gomez-Rodriguez E.Y."/>
            <person name="Gruber S."/>
            <person name="Han C."/>
            <person name="Henrissat B."/>
            <person name="Hermosa R."/>
            <person name="Hernandez-Onate M."/>
            <person name="Karaffa L."/>
            <person name="Kosti I."/>
            <person name="Le Crom S."/>
            <person name="Lindquist E."/>
            <person name="Lucas S."/>
            <person name="Luebeck M."/>
            <person name="Luebeck P.S."/>
            <person name="Margeot A."/>
            <person name="Metz B."/>
            <person name="Misra M."/>
            <person name="Nevalainen H."/>
            <person name="Omann M."/>
            <person name="Packer N."/>
            <person name="Perrone G."/>
            <person name="Uresti-Rivera E.E."/>
            <person name="Salamov A."/>
            <person name="Schmoll M."/>
            <person name="Seiboth B."/>
            <person name="Shapiro H."/>
            <person name="Sukno S."/>
            <person name="Tamayo-Ramos J.A."/>
            <person name="Tisch D."/>
            <person name="Wiest A."/>
            <person name="Wilkinson H.H."/>
            <person name="Zhang M."/>
            <person name="Coutinho P.M."/>
            <person name="Kenerley C.M."/>
            <person name="Monte E."/>
            <person name="Baker S.E."/>
            <person name="Grigoriev I.V."/>
        </authorList>
    </citation>
    <scope>NUCLEOTIDE SEQUENCE [LARGE SCALE GENOMIC DNA]</scope>
    <source>
        <strain evidence="4">ATCC 20476 / IMI 206040</strain>
    </source>
</reference>
<dbReference type="InterPro" id="IPR002347">
    <property type="entry name" value="SDR_fam"/>
</dbReference>
<accession>G9NGJ0</accession>